<sequence>MGMVSTMVAYTSKYIVFRRVYQKLDAFYFKSYQVMEHISVVAYKLQLSETTHICRPSMCLYFIDIEALLPQISRIVPRSIKMADWSLSQWRFYRPYAFRREAS</sequence>
<evidence type="ECO:0000313" key="2">
    <source>
        <dbReference type="Proteomes" id="UP001497516"/>
    </source>
</evidence>
<proteinExistence type="predicted"/>
<dbReference type="Proteomes" id="UP001497516">
    <property type="component" value="Chromosome 10"/>
</dbReference>
<reference evidence="1 2" key="1">
    <citation type="submission" date="2024-04" db="EMBL/GenBank/DDBJ databases">
        <authorList>
            <person name="Fracassetti M."/>
        </authorList>
    </citation>
    <scope>NUCLEOTIDE SEQUENCE [LARGE SCALE GENOMIC DNA]</scope>
</reference>
<protein>
    <submittedName>
        <fullName evidence="1">Uncharacterized protein</fullName>
    </submittedName>
</protein>
<dbReference type="EMBL" id="OZ034814">
    <property type="protein sequence ID" value="CAL1360944.1"/>
    <property type="molecule type" value="Genomic_DNA"/>
</dbReference>
<dbReference type="AlphaFoldDB" id="A0AAV2CXY3"/>
<evidence type="ECO:0000313" key="1">
    <source>
        <dbReference type="EMBL" id="CAL1360944.1"/>
    </source>
</evidence>
<accession>A0AAV2CXY3</accession>
<name>A0AAV2CXY3_9ROSI</name>
<keyword evidence="2" id="KW-1185">Reference proteome</keyword>
<gene>
    <name evidence="1" type="ORF">LTRI10_LOCUS8345</name>
</gene>
<organism evidence="1 2">
    <name type="scientific">Linum trigynum</name>
    <dbReference type="NCBI Taxonomy" id="586398"/>
    <lineage>
        <taxon>Eukaryota</taxon>
        <taxon>Viridiplantae</taxon>
        <taxon>Streptophyta</taxon>
        <taxon>Embryophyta</taxon>
        <taxon>Tracheophyta</taxon>
        <taxon>Spermatophyta</taxon>
        <taxon>Magnoliopsida</taxon>
        <taxon>eudicotyledons</taxon>
        <taxon>Gunneridae</taxon>
        <taxon>Pentapetalae</taxon>
        <taxon>rosids</taxon>
        <taxon>fabids</taxon>
        <taxon>Malpighiales</taxon>
        <taxon>Linaceae</taxon>
        <taxon>Linum</taxon>
    </lineage>
</organism>